<sequence length="197" mass="22884">MAMTTYTKQVLAQTLKELLKTKPLDKITVIELVEICNINRQTFYYHFQDIYDLLGWIYRKEAVDAIKSKRSYATWQQGLHDILEYVEENKTMCVNTYRSLGREHLEVFLNEVLYELLGGVVDEIAQDTNISSEQKAFVVRFYGYAFGGTLLEWIRGGMKESCEEMVHYISTTMEGNIKSSVHNFASMQTEDTRKGML</sequence>
<evidence type="ECO:0000313" key="3">
    <source>
        <dbReference type="Proteomes" id="UP001523566"/>
    </source>
</evidence>
<dbReference type="RefSeq" id="WP_262065863.1">
    <property type="nucleotide sequence ID" value="NZ_JAMXOD010000007.1"/>
</dbReference>
<dbReference type="PANTHER" id="PTHR43479">
    <property type="entry name" value="ACREF/ENVCD OPERON REPRESSOR-RELATED"/>
    <property type="match status" value="1"/>
</dbReference>
<reference evidence="2 3" key="1">
    <citation type="journal article" date="2022" name="Genome Biol. Evol.">
        <title>Host diet, physiology and behaviors set the stage for Lachnospiraceae cladogenesis.</title>
        <authorList>
            <person name="Vera-Ponce De Leon A."/>
            <person name="Schneider M."/>
            <person name="Jahnes B.C."/>
            <person name="Sadowski V."/>
            <person name="Camuy-Velez L.A."/>
            <person name="Duan J."/>
            <person name="Sabree Z.L."/>
        </authorList>
    </citation>
    <scope>NUCLEOTIDE SEQUENCE [LARGE SCALE GENOMIC DNA]</scope>
    <source>
        <strain evidence="2 3">PAL113</strain>
    </source>
</reference>
<dbReference type="InterPro" id="IPR050624">
    <property type="entry name" value="HTH-type_Tx_Regulator"/>
</dbReference>
<keyword evidence="3" id="KW-1185">Reference proteome</keyword>
<protein>
    <submittedName>
        <fullName evidence="2">TetR/AcrR family transcriptional regulator</fullName>
    </submittedName>
</protein>
<proteinExistence type="predicted"/>
<comment type="caution">
    <text evidence="2">The sequence shown here is derived from an EMBL/GenBank/DDBJ whole genome shotgun (WGS) entry which is preliminary data.</text>
</comment>
<evidence type="ECO:0000313" key="2">
    <source>
        <dbReference type="EMBL" id="MCP1102078.1"/>
    </source>
</evidence>
<name>A0ABT1E8H2_9FIRM</name>
<dbReference type="SUPFAM" id="SSF46689">
    <property type="entry name" value="Homeodomain-like"/>
    <property type="match status" value="1"/>
</dbReference>
<gene>
    <name evidence="2" type="ORF">NK125_06555</name>
</gene>
<feature type="domain" description="Transcriptional regulator TetR C-terminal Firmicutes type" evidence="1">
    <location>
        <begin position="74"/>
        <end position="175"/>
    </location>
</feature>
<dbReference type="EMBL" id="JAMZFW010000007">
    <property type="protein sequence ID" value="MCP1102078.1"/>
    <property type="molecule type" value="Genomic_DNA"/>
</dbReference>
<dbReference type="InterPro" id="IPR039532">
    <property type="entry name" value="TetR_C_Firmicutes"/>
</dbReference>
<dbReference type="Proteomes" id="UP001523566">
    <property type="component" value="Unassembled WGS sequence"/>
</dbReference>
<dbReference type="Gene3D" id="1.10.357.10">
    <property type="entry name" value="Tetracycline Repressor, domain 2"/>
    <property type="match status" value="1"/>
</dbReference>
<dbReference type="PANTHER" id="PTHR43479:SF7">
    <property type="entry name" value="TETR-FAMILY TRANSCRIPTIONAL REGULATOR"/>
    <property type="match status" value="1"/>
</dbReference>
<organism evidence="2 3">
    <name type="scientific">Aequitasia blattaphilus</name>
    <dbReference type="NCBI Taxonomy" id="2949332"/>
    <lineage>
        <taxon>Bacteria</taxon>
        <taxon>Bacillati</taxon>
        <taxon>Bacillota</taxon>
        <taxon>Clostridia</taxon>
        <taxon>Lachnospirales</taxon>
        <taxon>Lachnospiraceae</taxon>
        <taxon>Aequitasia</taxon>
    </lineage>
</organism>
<dbReference type="InterPro" id="IPR009057">
    <property type="entry name" value="Homeodomain-like_sf"/>
</dbReference>
<accession>A0ABT1E8H2</accession>
<evidence type="ECO:0000259" key="1">
    <source>
        <dbReference type="Pfam" id="PF14278"/>
    </source>
</evidence>
<dbReference type="Pfam" id="PF14278">
    <property type="entry name" value="TetR_C_8"/>
    <property type="match status" value="1"/>
</dbReference>